<sequence length="206" mass="24105">MSSQIKDHWENVFLNKKPTEMSWFQEKPETSLDFIRLAKLPETARIIDVGGGDSFLIDFLLEEGYENLSLLDISSKALENVKERLGEKAAKVEFICSNVVDYQSEMQYFDFWHDRASFHFLTRKEDIDKYVELVGKSIKPGGYLNIGTFSDQGPLKCSGLEIRQYSEKDLNSMFEKEFKKIRCINEEHLTPFNTYQNFTFCSFQRK</sequence>
<proteinExistence type="predicted"/>
<dbReference type="CDD" id="cd02440">
    <property type="entry name" value="AdoMet_MTases"/>
    <property type="match status" value="1"/>
</dbReference>
<dbReference type="GO" id="GO:0032259">
    <property type="term" value="P:methylation"/>
    <property type="evidence" value="ECO:0007669"/>
    <property type="project" value="UniProtKB-KW"/>
</dbReference>
<dbReference type="Gene3D" id="3.40.50.150">
    <property type="entry name" value="Vaccinia Virus protein VP39"/>
    <property type="match status" value="1"/>
</dbReference>
<dbReference type="STRING" id="1079859.SAMN04515674_11599"/>
<dbReference type="EMBL" id="FOXH01000015">
    <property type="protein sequence ID" value="SFQ33853.1"/>
    <property type="molecule type" value="Genomic_DNA"/>
</dbReference>
<dbReference type="PANTHER" id="PTHR12843:SF5">
    <property type="entry name" value="EEF1A LYSINE METHYLTRANSFERASE 2"/>
    <property type="match status" value="1"/>
</dbReference>
<keyword evidence="2" id="KW-0808">Transferase</keyword>
<keyword evidence="2" id="KW-0489">Methyltransferase</keyword>
<evidence type="ECO:0000259" key="1">
    <source>
        <dbReference type="Pfam" id="PF13649"/>
    </source>
</evidence>
<dbReference type="Pfam" id="PF13649">
    <property type="entry name" value="Methyltransf_25"/>
    <property type="match status" value="1"/>
</dbReference>
<dbReference type="InterPro" id="IPR041698">
    <property type="entry name" value="Methyltransf_25"/>
</dbReference>
<dbReference type="SUPFAM" id="SSF53335">
    <property type="entry name" value="S-adenosyl-L-methionine-dependent methyltransferases"/>
    <property type="match status" value="1"/>
</dbReference>
<dbReference type="OrthoDB" id="9788660at2"/>
<feature type="domain" description="Methyltransferase" evidence="1">
    <location>
        <begin position="46"/>
        <end position="142"/>
    </location>
</feature>
<dbReference type="InterPro" id="IPR029063">
    <property type="entry name" value="SAM-dependent_MTases_sf"/>
</dbReference>
<dbReference type="Proteomes" id="UP000199306">
    <property type="component" value="Unassembled WGS sequence"/>
</dbReference>
<keyword evidence="3" id="KW-1185">Reference proteome</keyword>
<evidence type="ECO:0000313" key="2">
    <source>
        <dbReference type="EMBL" id="SFQ33853.1"/>
    </source>
</evidence>
<dbReference type="GO" id="GO:0008168">
    <property type="term" value="F:methyltransferase activity"/>
    <property type="evidence" value="ECO:0007669"/>
    <property type="project" value="UniProtKB-KW"/>
</dbReference>
<organism evidence="2 3">
    <name type="scientific">Pseudarcicella hirudinis</name>
    <dbReference type="NCBI Taxonomy" id="1079859"/>
    <lineage>
        <taxon>Bacteria</taxon>
        <taxon>Pseudomonadati</taxon>
        <taxon>Bacteroidota</taxon>
        <taxon>Cytophagia</taxon>
        <taxon>Cytophagales</taxon>
        <taxon>Flectobacillaceae</taxon>
        <taxon>Pseudarcicella</taxon>
    </lineage>
</organism>
<protein>
    <submittedName>
        <fullName evidence="2">Methyltransferase domain-containing protein</fullName>
    </submittedName>
</protein>
<dbReference type="AlphaFoldDB" id="A0A1I5XPE5"/>
<evidence type="ECO:0000313" key="3">
    <source>
        <dbReference type="Proteomes" id="UP000199306"/>
    </source>
</evidence>
<name>A0A1I5XPE5_9BACT</name>
<dbReference type="RefSeq" id="WP_092019078.1">
    <property type="nucleotide sequence ID" value="NZ_FOXH01000015.1"/>
</dbReference>
<accession>A0A1I5XPE5</accession>
<reference evidence="2 3" key="1">
    <citation type="submission" date="2016-10" db="EMBL/GenBank/DDBJ databases">
        <authorList>
            <person name="de Groot N.N."/>
        </authorList>
    </citation>
    <scope>NUCLEOTIDE SEQUENCE [LARGE SCALE GENOMIC DNA]</scope>
    <source>
        <strain evidence="3">E92,LMG 26720,CCM 7988</strain>
    </source>
</reference>
<gene>
    <name evidence="2" type="ORF">SAMN04515674_11599</name>
</gene>
<dbReference type="PANTHER" id="PTHR12843">
    <property type="entry name" value="PROTEIN-LYSINE N-METHYLTRANSFERASE METTL10"/>
    <property type="match status" value="1"/>
</dbReference>